<comment type="caution">
    <text evidence="1">The sequence shown here is derived from an EMBL/GenBank/DDBJ whole genome shotgun (WGS) entry which is preliminary data.</text>
</comment>
<proteinExistence type="predicted"/>
<dbReference type="Proteomes" id="UP000749559">
    <property type="component" value="Unassembled WGS sequence"/>
</dbReference>
<name>A0A8J1UMN8_OWEFU</name>
<evidence type="ECO:0000313" key="1">
    <source>
        <dbReference type="EMBL" id="CAH1780472.1"/>
    </source>
</evidence>
<keyword evidence="2" id="KW-1185">Reference proteome</keyword>
<evidence type="ECO:0000313" key="2">
    <source>
        <dbReference type="Proteomes" id="UP000749559"/>
    </source>
</evidence>
<accession>A0A8J1UMN8</accession>
<dbReference type="EMBL" id="CAIIXF020000003">
    <property type="protein sequence ID" value="CAH1780472.1"/>
    <property type="molecule type" value="Genomic_DNA"/>
</dbReference>
<protein>
    <submittedName>
        <fullName evidence="1">Uncharacterized protein</fullName>
    </submittedName>
</protein>
<organism evidence="1 2">
    <name type="scientific">Owenia fusiformis</name>
    <name type="common">Polychaete worm</name>
    <dbReference type="NCBI Taxonomy" id="6347"/>
    <lineage>
        <taxon>Eukaryota</taxon>
        <taxon>Metazoa</taxon>
        <taxon>Spiralia</taxon>
        <taxon>Lophotrochozoa</taxon>
        <taxon>Annelida</taxon>
        <taxon>Polychaeta</taxon>
        <taxon>Sedentaria</taxon>
        <taxon>Canalipalpata</taxon>
        <taxon>Sabellida</taxon>
        <taxon>Oweniida</taxon>
        <taxon>Oweniidae</taxon>
        <taxon>Owenia</taxon>
    </lineage>
</organism>
<reference evidence="1" key="1">
    <citation type="submission" date="2022-03" db="EMBL/GenBank/DDBJ databases">
        <authorList>
            <person name="Martin C."/>
        </authorList>
    </citation>
    <scope>NUCLEOTIDE SEQUENCE</scope>
</reference>
<dbReference type="AlphaFoldDB" id="A0A8J1UMN8"/>
<sequence>MSSKRSVWNSYTISSGRDVGVPFELVLNNPDVFIRPSCSSSSRTSLVEIETCSFSLILLDILPDCRLSRYISIWEAYSKLISNLLKAPTSEPLTYYEYSLILGQLHELAMLNACSEIETCSFSLILLDILPDCRLSRYISIWEAYSKLISNLLKVPTSEPLTYYEYSLILGQLHELAILNACSEMCISNRTWS</sequence>
<gene>
    <name evidence="1" type="ORF">OFUS_LOCUS7162</name>
</gene>
<feature type="non-terminal residue" evidence="1">
    <location>
        <position position="193"/>
    </location>
</feature>